<comment type="caution">
    <text evidence="1">The sequence shown here is derived from an EMBL/GenBank/DDBJ whole genome shotgun (WGS) entry which is preliminary data.</text>
</comment>
<evidence type="ECO:0000313" key="1">
    <source>
        <dbReference type="EMBL" id="KAJ4714790.1"/>
    </source>
</evidence>
<dbReference type="Proteomes" id="UP001164539">
    <property type="component" value="Chromosome 7"/>
</dbReference>
<evidence type="ECO:0000313" key="2">
    <source>
        <dbReference type="Proteomes" id="UP001164539"/>
    </source>
</evidence>
<proteinExistence type="predicted"/>
<gene>
    <name evidence="1" type="ORF">OWV82_013222</name>
</gene>
<protein>
    <submittedName>
        <fullName evidence="1">Pentatricopeptide repeat</fullName>
    </submittedName>
</protein>
<name>A0ACC1XTN7_MELAZ</name>
<reference evidence="1 2" key="1">
    <citation type="journal article" date="2023" name="Science">
        <title>Complex scaffold remodeling in plant triterpene biosynthesis.</title>
        <authorList>
            <person name="De La Pena R."/>
            <person name="Hodgson H."/>
            <person name="Liu J.C."/>
            <person name="Stephenson M.J."/>
            <person name="Martin A.C."/>
            <person name="Owen C."/>
            <person name="Harkess A."/>
            <person name="Leebens-Mack J."/>
            <person name="Jimenez L.E."/>
            <person name="Osbourn A."/>
            <person name="Sattely E.S."/>
        </authorList>
    </citation>
    <scope>NUCLEOTIDE SEQUENCE [LARGE SCALE GENOMIC DNA]</scope>
    <source>
        <strain evidence="2">cv. JPN11</strain>
        <tissue evidence="1">Leaf</tissue>
    </source>
</reference>
<accession>A0ACC1XTN7</accession>
<dbReference type="EMBL" id="CM051400">
    <property type="protein sequence ID" value="KAJ4714790.1"/>
    <property type="molecule type" value="Genomic_DNA"/>
</dbReference>
<sequence length="536" mass="60314">MMSSTSLFTTPPPPHTTTNRLPPPNKLAVIISNSKSIGQLLKIHAALYRQNLHNDPLLNFHLLRAYSFLNRLNYSITLFNQTHNKNIFLYTAIIHCHAQHNYYEQALLYYSHMLTDNIEPNAFSFSSVLKSCPLKPGRALHSQTIKFDLDKDLYVRTSLVDVYARGGDVSSAKKLFETMPQRSLVSLTTMMTCYAKHGELVAARVLFDEMEQKDVVCWNVMIDGYVQQGLPNEALVLFRRMLAEKVRPNEVTLVAVLSACGQIGALETGRWVHSYIENTGIKINVQVATSLIDMYSKCGSLEDSRLVFDRVNDKDVIAWNSMIVGYAMHGFSKDALRLFNEMCRVGLKPTDVTFIGILNACAHAGLVDEGWGFFNSMREEYAIVPKVEHYGCMVDILSRAGKLEEAYELVTNMEIEPDLVVWGSLLGACRLHGNAQLGEKIAEYLVSQKLANSGTYILLSNIFAAKGDWNAVARVRTLMKENGVQKEPGCSSIEVNNKVHEFLAGDLRHPNSKEIYMMLEEINGWLKVQNYIPGRT</sequence>
<organism evidence="1 2">
    <name type="scientific">Melia azedarach</name>
    <name type="common">Chinaberry tree</name>
    <dbReference type="NCBI Taxonomy" id="155640"/>
    <lineage>
        <taxon>Eukaryota</taxon>
        <taxon>Viridiplantae</taxon>
        <taxon>Streptophyta</taxon>
        <taxon>Embryophyta</taxon>
        <taxon>Tracheophyta</taxon>
        <taxon>Spermatophyta</taxon>
        <taxon>Magnoliopsida</taxon>
        <taxon>eudicotyledons</taxon>
        <taxon>Gunneridae</taxon>
        <taxon>Pentapetalae</taxon>
        <taxon>rosids</taxon>
        <taxon>malvids</taxon>
        <taxon>Sapindales</taxon>
        <taxon>Meliaceae</taxon>
        <taxon>Melia</taxon>
    </lineage>
</organism>
<keyword evidence="2" id="KW-1185">Reference proteome</keyword>